<dbReference type="AlphaFoldDB" id="A0AAD3HGW1"/>
<dbReference type="InterPro" id="IPR052892">
    <property type="entry name" value="NA-targeting_endonuclease"/>
</dbReference>
<dbReference type="Pfam" id="PF01844">
    <property type="entry name" value="HNH"/>
    <property type="match status" value="1"/>
</dbReference>
<evidence type="ECO:0000313" key="2">
    <source>
        <dbReference type="EMBL" id="GFR40879.1"/>
    </source>
</evidence>
<gene>
    <name evidence="2" type="ORF">Agub_g1531</name>
</gene>
<feature type="domain" description="HNH nuclease" evidence="1">
    <location>
        <begin position="37"/>
        <end position="96"/>
    </location>
</feature>
<protein>
    <recommendedName>
        <fullName evidence="1">HNH nuclease domain-containing protein</fullName>
    </recommendedName>
</protein>
<organism evidence="2 3">
    <name type="scientific">Astrephomene gubernaculifera</name>
    <dbReference type="NCBI Taxonomy" id="47775"/>
    <lineage>
        <taxon>Eukaryota</taxon>
        <taxon>Viridiplantae</taxon>
        <taxon>Chlorophyta</taxon>
        <taxon>core chlorophytes</taxon>
        <taxon>Chlorophyceae</taxon>
        <taxon>CS clade</taxon>
        <taxon>Chlamydomonadales</taxon>
        <taxon>Astrephomenaceae</taxon>
        <taxon>Astrephomene</taxon>
    </lineage>
</organism>
<dbReference type="Gene3D" id="1.10.30.50">
    <property type="match status" value="1"/>
</dbReference>
<reference evidence="2 3" key="1">
    <citation type="journal article" date="2021" name="Sci. Rep.">
        <title>Genome sequencing of the multicellular alga Astrephomene provides insights into convergent evolution of germ-soma differentiation.</title>
        <authorList>
            <person name="Yamashita S."/>
            <person name="Yamamoto K."/>
            <person name="Matsuzaki R."/>
            <person name="Suzuki S."/>
            <person name="Yamaguchi H."/>
            <person name="Hirooka S."/>
            <person name="Minakuchi Y."/>
            <person name="Miyagishima S."/>
            <person name="Kawachi M."/>
            <person name="Toyoda A."/>
            <person name="Nozaki H."/>
        </authorList>
    </citation>
    <scope>NUCLEOTIDE SEQUENCE [LARGE SCALE GENOMIC DNA]</scope>
    <source>
        <strain evidence="2 3">NIES-4017</strain>
    </source>
</reference>
<proteinExistence type="predicted"/>
<comment type="caution">
    <text evidence="2">The sequence shown here is derived from an EMBL/GenBank/DDBJ whole genome shotgun (WGS) entry which is preliminary data.</text>
</comment>
<dbReference type="GO" id="GO:0004519">
    <property type="term" value="F:endonuclease activity"/>
    <property type="evidence" value="ECO:0007669"/>
    <property type="project" value="InterPro"/>
</dbReference>
<dbReference type="PANTHER" id="PTHR33877:SF2">
    <property type="entry name" value="OS07G0170200 PROTEIN"/>
    <property type="match status" value="1"/>
</dbReference>
<dbReference type="InterPro" id="IPR003615">
    <property type="entry name" value="HNH_nuc"/>
</dbReference>
<dbReference type="EMBL" id="BMAR01000001">
    <property type="protein sequence ID" value="GFR40879.1"/>
    <property type="molecule type" value="Genomic_DNA"/>
</dbReference>
<sequence>MSYYDSFPSTWKDTPKNRQGWQRLQSNTSFLEKQQNLYRTLSCHYCGKGPLTIVHWSDLSSQNSLYKATVDHVVPRAHGGRDNDDNLVVSCGPCNYRKGANMPY</sequence>
<evidence type="ECO:0000313" key="3">
    <source>
        <dbReference type="Proteomes" id="UP001054857"/>
    </source>
</evidence>
<evidence type="ECO:0000259" key="1">
    <source>
        <dbReference type="SMART" id="SM00507"/>
    </source>
</evidence>
<dbReference type="PANTHER" id="PTHR33877">
    <property type="entry name" value="SLL1193 PROTEIN"/>
    <property type="match status" value="1"/>
</dbReference>
<dbReference type="GO" id="GO:0003676">
    <property type="term" value="F:nucleic acid binding"/>
    <property type="evidence" value="ECO:0007669"/>
    <property type="project" value="InterPro"/>
</dbReference>
<name>A0AAD3HGW1_9CHLO</name>
<dbReference type="CDD" id="cd00085">
    <property type="entry name" value="HNHc"/>
    <property type="match status" value="1"/>
</dbReference>
<dbReference type="Proteomes" id="UP001054857">
    <property type="component" value="Unassembled WGS sequence"/>
</dbReference>
<dbReference type="InterPro" id="IPR002711">
    <property type="entry name" value="HNH"/>
</dbReference>
<keyword evidence="3" id="KW-1185">Reference proteome</keyword>
<dbReference type="GO" id="GO:0008270">
    <property type="term" value="F:zinc ion binding"/>
    <property type="evidence" value="ECO:0007669"/>
    <property type="project" value="InterPro"/>
</dbReference>
<dbReference type="SMART" id="SM00507">
    <property type="entry name" value="HNHc"/>
    <property type="match status" value="1"/>
</dbReference>
<accession>A0AAD3HGW1</accession>